<dbReference type="Proteomes" id="UP000302139">
    <property type="component" value="Unassembled WGS sequence"/>
</dbReference>
<dbReference type="AlphaFoldDB" id="A0A4D4ME78"/>
<evidence type="ECO:0000313" key="1">
    <source>
        <dbReference type="EMBL" id="GDY70268.1"/>
    </source>
</evidence>
<organism evidence="1 2">
    <name type="scientific">Streptomyces avermitilis</name>
    <dbReference type="NCBI Taxonomy" id="33903"/>
    <lineage>
        <taxon>Bacteria</taxon>
        <taxon>Bacillati</taxon>
        <taxon>Actinomycetota</taxon>
        <taxon>Actinomycetes</taxon>
        <taxon>Kitasatosporales</taxon>
        <taxon>Streptomycetaceae</taxon>
        <taxon>Streptomyces</taxon>
    </lineage>
</organism>
<name>A0A4D4ME78_STRAX</name>
<reference evidence="1 2" key="1">
    <citation type="submission" date="2019-04" db="EMBL/GenBank/DDBJ databases">
        <title>Draft genome sequences of Streptomyces avermitilis NBRC 14893.</title>
        <authorList>
            <person name="Komaki H."/>
            <person name="Tamura T."/>
            <person name="Hosoyama A."/>
        </authorList>
    </citation>
    <scope>NUCLEOTIDE SEQUENCE [LARGE SCALE GENOMIC DNA]</scope>
    <source>
        <strain evidence="1 2">NBRC 14893</strain>
    </source>
</reference>
<sequence>MPLASGDEQRQRLLPLLDRQVQLGGQPAARASEAVVVGLGVDAAGRLLLRSYGMDLLRWYRFLWALEVHWDQATRAEARDFCRWLQLADKPVRVHWRDQRKGITAP</sequence>
<gene>
    <name evidence="1" type="ORF">SAV14893_096610</name>
</gene>
<accession>A0A4D4ME78</accession>
<evidence type="ECO:0000313" key="2">
    <source>
        <dbReference type="Proteomes" id="UP000302139"/>
    </source>
</evidence>
<proteinExistence type="predicted"/>
<comment type="caution">
    <text evidence="1">The sequence shown here is derived from an EMBL/GenBank/DDBJ whole genome shotgun (WGS) entry which is preliminary data.</text>
</comment>
<protein>
    <submittedName>
        <fullName evidence="1">Uncharacterized protein</fullName>
    </submittedName>
</protein>
<dbReference type="EMBL" id="BJHX01000004">
    <property type="protein sequence ID" value="GDY70268.1"/>
    <property type="molecule type" value="Genomic_DNA"/>
</dbReference>